<dbReference type="RefSeq" id="WP_212695782.1">
    <property type="nucleotide sequence ID" value="NZ_CP058649.1"/>
</dbReference>
<dbReference type="SUPFAM" id="SSF140453">
    <property type="entry name" value="EsxAB dimer-like"/>
    <property type="match status" value="1"/>
</dbReference>
<gene>
    <name evidence="1" type="ORF">HZI73_23530</name>
</gene>
<keyword evidence="2" id="KW-1185">Reference proteome</keyword>
<sequence length="99" mass="11268">MAQFIVTPGTLTTVAGNIRSIDGQFLRKMEEIEQHMNRLKAKWDSEAANGFINKFKGLRENFDNYSKVIQSYALFLEKAAEEYGKTDKKINNATSNLFA</sequence>
<dbReference type="Proteomes" id="UP000683246">
    <property type="component" value="Chromosome"/>
</dbReference>
<dbReference type="Pfam" id="PF06013">
    <property type="entry name" value="WXG100"/>
    <property type="match status" value="1"/>
</dbReference>
<protein>
    <submittedName>
        <fullName evidence="1">WXG100 family type VII secretion target</fullName>
    </submittedName>
</protein>
<reference evidence="1" key="1">
    <citation type="submission" date="2020-07" db="EMBL/GenBank/DDBJ databases">
        <title>Vallitalea pronyensis genome.</title>
        <authorList>
            <person name="Postec A."/>
        </authorList>
    </citation>
    <scope>NUCLEOTIDE SEQUENCE</scope>
    <source>
        <strain evidence="1">FatNI3</strain>
    </source>
</reference>
<dbReference type="EMBL" id="CP058649">
    <property type="protein sequence ID" value="QUI25083.1"/>
    <property type="molecule type" value="Genomic_DNA"/>
</dbReference>
<accession>A0A8J8MPN0</accession>
<evidence type="ECO:0000313" key="1">
    <source>
        <dbReference type="EMBL" id="QUI25083.1"/>
    </source>
</evidence>
<name>A0A8J8MPN0_9FIRM</name>
<evidence type="ECO:0000313" key="2">
    <source>
        <dbReference type="Proteomes" id="UP000683246"/>
    </source>
</evidence>
<organism evidence="1 2">
    <name type="scientific">Vallitalea pronyensis</name>
    <dbReference type="NCBI Taxonomy" id="1348613"/>
    <lineage>
        <taxon>Bacteria</taxon>
        <taxon>Bacillati</taxon>
        <taxon>Bacillota</taxon>
        <taxon>Clostridia</taxon>
        <taxon>Lachnospirales</taxon>
        <taxon>Vallitaleaceae</taxon>
        <taxon>Vallitalea</taxon>
    </lineage>
</organism>
<dbReference type="InterPro" id="IPR010310">
    <property type="entry name" value="T7SS_ESAT-6-like"/>
</dbReference>
<dbReference type="KEGG" id="vpy:HZI73_23530"/>
<dbReference type="Gene3D" id="1.10.287.1060">
    <property type="entry name" value="ESAT-6-like"/>
    <property type="match status" value="1"/>
</dbReference>
<dbReference type="InterPro" id="IPR036689">
    <property type="entry name" value="ESAT-6-like_sf"/>
</dbReference>
<dbReference type="AlphaFoldDB" id="A0A8J8MPN0"/>
<proteinExistence type="predicted"/>